<dbReference type="OrthoDB" id="3199516at2759"/>
<gene>
    <name evidence="3" type="ORF">BN980_GECA19s00681g</name>
</gene>
<dbReference type="InterPro" id="IPR001810">
    <property type="entry name" value="F-box_dom"/>
</dbReference>
<feature type="compositionally biased region" description="Polar residues" evidence="1">
    <location>
        <begin position="455"/>
        <end position="470"/>
    </location>
</feature>
<evidence type="ECO:0000313" key="4">
    <source>
        <dbReference type="Proteomes" id="UP000242525"/>
    </source>
</evidence>
<accession>A0A0J9XIA2</accession>
<proteinExistence type="predicted"/>
<dbReference type="AlphaFoldDB" id="A0A0J9XIA2"/>
<feature type="region of interest" description="Disordered" evidence="1">
    <location>
        <begin position="419"/>
        <end position="473"/>
    </location>
</feature>
<name>A0A0J9XIA2_GEOCN</name>
<keyword evidence="4" id="KW-1185">Reference proteome</keyword>
<protein>
    <recommendedName>
        <fullName evidence="2">F-box domain-containing protein</fullName>
    </recommendedName>
</protein>
<feature type="domain" description="F-box" evidence="2">
    <location>
        <begin position="1"/>
        <end position="45"/>
    </location>
</feature>
<dbReference type="EMBL" id="CCBN010000019">
    <property type="protein sequence ID" value="CDO57158.1"/>
    <property type="molecule type" value="Genomic_DNA"/>
</dbReference>
<dbReference type="Proteomes" id="UP000242525">
    <property type="component" value="Unassembled WGS sequence"/>
</dbReference>
<sequence length="619" mass="67402">MLLDLPHEIIQLIAARVDSSQVLISLAQTCSTLHSFAMPLLWADLVLDSSRISRKTSYDYHFDEGPAGTTGGTPVADSWEVFLKSVEATNGMPLQYVRSLTINIPVSEDAQKQLFDRLNRLVLSGRDNGTLAGLRKIYIMDFPLASDSGVTFDLAACAAAAPNAKITIYNTVLPRLEEFVVQQRLGARIADINISVRTAEYSRFAEVLGQMRQGLQKLTITDSPHDLSLLRPGNNFDVSPSSTSTALAHEETKKGYARFAAALRQLNCLTHLALPNNMDSVFGLDWLPSSTTSLVCHTFFDNMWLPPAKAGVLPPATEITSLQLSVPSTKSIPESGLVVPFTTLTALDLWTATCVPDFTCRLIAASRATLKSIRLSHINADILACIAETQAASLTMLIVDDWDYIQQASVVSKLNSDKKAGTTSITPVNDINEPASIDSNTNSSTTLIHNPPGMSASQPRDPSSDNSNSADELDDKHLTPFAQALKHCLQVCTQLHTVFLTITPFSVNKSIFFTSSQRPTTRPRQMFIKYKHLGDLDLPATSTSVAGAGSASEAPTHNSNASSYSDDLAAVRADSRIKPVEAFPEFTSCELLGPYLYYHQDATLRPFLRASVFQVQCNT</sequence>
<comment type="caution">
    <text evidence="3">The sequence shown here is derived from an EMBL/GenBank/DDBJ whole genome shotgun (WGS) entry which is preliminary data.</text>
</comment>
<feature type="compositionally biased region" description="Polar residues" evidence="1">
    <location>
        <begin position="437"/>
        <end position="448"/>
    </location>
</feature>
<evidence type="ECO:0000259" key="2">
    <source>
        <dbReference type="PROSITE" id="PS50181"/>
    </source>
</evidence>
<evidence type="ECO:0000313" key="3">
    <source>
        <dbReference type="EMBL" id="CDO57158.1"/>
    </source>
</evidence>
<reference evidence="3" key="1">
    <citation type="submission" date="2014-03" db="EMBL/GenBank/DDBJ databases">
        <authorList>
            <person name="Casaregola S."/>
        </authorList>
    </citation>
    <scope>NUCLEOTIDE SEQUENCE [LARGE SCALE GENOMIC DNA]</scope>
    <source>
        <strain evidence="3">CLIB 918</strain>
    </source>
</reference>
<organism evidence="3 4">
    <name type="scientific">Geotrichum candidum</name>
    <name type="common">Oospora lactis</name>
    <name type="synonym">Dipodascus geotrichum</name>
    <dbReference type="NCBI Taxonomy" id="1173061"/>
    <lineage>
        <taxon>Eukaryota</taxon>
        <taxon>Fungi</taxon>
        <taxon>Dikarya</taxon>
        <taxon>Ascomycota</taxon>
        <taxon>Saccharomycotina</taxon>
        <taxon>Dipodascomycetes</taxon>
        <taxon>Dipodascales</taxon>
        <taxon>Dipodascaceae</taxon>
        <taxon>Geotrichum</taxon>
    </lineage>
</organism>
<evidence type="ECO:0000256" key="1">
    <source>
        <dbReference type="SAM" id="MobiDB-lite"/>
    </source>
</evidence>
<dbReference type="PROSITE" id="PS50181">
    <property type="entry name" value="FBOX"/>
    <property type="match status" value="1"/>
</dbReference>